<dbReference type="EMBL" id="RWGY01000007">
    <property type="protein sequence ID" value="TVU37411.1"/>
    <property type="molecule type" value="Genomic_DNA"/>
</dbReference>
<evidence type="ECO:0000256" key="2">
    <source>
        <dbReference type="SAM" id="SignalP"/>
    </source>
</evidence>
<sequence>PTVFLFFFLFFLSSPSSRTPPPLSRRAARARPPRCPQPAAVAPPRLSALAPLPRPPDRASAAFAARPRPLRQPSPPPPPRRRLLLLSRPSTTLSAQKAPPLPATTLLVSKAFFVTFHEPSDPGQGCRSAIAHARGCNSKQTSTEARQITCLMPNDCSFLYSRNVSGIVSGSRSTGRAESPRLPSQCN</sequence>
<keyword evidence="4" id="KW-1185">Reference proteome</keyword>
<feature type="chain" id="PRO_5023924636" evidence="2">
    <location>
        <begin position="19"/>
        <end position="187"/>
    </location>
</feature>
<evidence type="ECO:0000313" key="3">
    <source>
        <dbReference type="EMBL" id="TVU37411.1"/>
    </source>
</evidence>
<feature type="compositionally biased region" description="Low complexity" evidence="1">
    <location>
        <begin position="37"/>
        <end position="51"/>
    </location>
</feature>
<feature type="non-terminal residue" evidence="3">
    <location>
        <position position="187"/>
    </location>
</feature>
<accession>A0A5J9VP97</accession>
<reference evidence="3 4" key="1">
    <citation type="journal article" date="2019" name="Sci. Rep.">
        <title>A high-quality genome of Eragrostis curvula grass provides insights into Poaceae evolution and supports new strategies to enhance forage quality.</title>
        <authorList>
            <person name="Carballo J."/>
            <person name="Santos B.A.C.M."/>
            <person name="Zappacosta D."/>
            <person name="Garbus I."/>
            <person name="Selva J.P."/>
            <person name="Gallo C.A."/>
            <person name="Diaz A."/>
            <person name="Albertini E."/>
            <person name="Caccamo M."/>
            <person name="Echenique V."/>
        </authorList>
    </citation>
    <scope>NUCLEOTIDE SEQUENCE [LARGE SCALE GENOMIC DNA]</scope>
    <source>
        <strain evidence="4">cv. Victoria</strain>
        <tissue evidence="3">Leaf</tissue>
    </source>
</reference>
<feature type="signal peptide" evidence="2">
    <location>
        <begin position="1"/>
        <end position="18"/>
    </location>
</feature>
<evidence type="ECO:0000256" key="1">
    <source>
        <dbReference type="SAM" id="MobiDB-lite"/>
    </source>
</evidence>
<feature type="region of interest" description="Disordered" evidence="1">
    <location>
        <begin position="16"/>
        <end position="83"/>
    </location>
</feature>
<name>A0A5J9VP97_9POAL</name>
<dbReference type="Proteomes" id="UP000324897">
    <property type="component" value="Chromosome 4"/>
</dbReference>
<feature type="non-terminal residue" evidence="3">
    <location>
        <position position="1"/>
    </location>
</feature>
<dbReference type="AlphaFoldDB" id="A0A5J9VP97"/>
<keyword evidence="2" id="KW-0732">Signal</keyword>
<gene>
    <name evidence="3" type="ORF">EJB05_10724</name>
</gene>
<protein>
    <submittedName>
        <fullName evidence="3">Uncharacterized protein</fullName>
    </submittedName>
</protein>
<proteinExistence type="predicted"/>
<evidence type="ECO:0000313" key="4">
    <source>
        <dbReference type="Proteomes" id="UP000324897"/>
    </source>
</evidence>
<comment type="caution">
    <text evidence="3">The sequence shown here is derived from an EMBL/GenBank/DDBJ whole genome shotgun (WGS) entry which is preliminary data.</text>
</comment>
<organism evidence="3 4">
    <name type="scientific">Eragrostis curvula</name>
    <name type="common">weeping love grass</name>
    <dbReference type="NCBI Taxonomy" id="38414"/>
    <lineage>
        <taxon>Eukaryota</taxon>
        <taxon>Viridiplantae</taxon>
        <taxon>Streptophyta</taxon>
        <taxon>Embryophyta</taxon>
        <taxon>Tracheophyta</taxon>
        <taxon>Spermatophyta</taxon>
        <taxon>Magnoliopsida</taxon>
        <taxon>Liliopsida</taxon>
        <taxon>Poales</taxon>
        <taxon>Poaceae</taxon>
        <taxon>PACMAD clade</taxon>
        <taxon>Chloridoideae</taxon>
        <taxon>Eragrostideae</taxon>
        <taxon>Eragrostidinae</taxon>
        <taxon>Eragrostis</taxon>
    </lineage>
</organism>
<dbReference type="Gramene" id="TVU37411">
    <property type="protein sequence ID" value="TVU37411"/>
    <property type="gene ID" value="EJB05_10724"/>
</dbReference>
<feature type="compositionally biased region" description="Low complexity" evidence="1">
    <location>
        <begin position="58"/>
        <end position="67"/>
    </location>
</feature>